<reference evidence="2" key="1">
    <citation type="journal article" date="2020" name="New Phytol.">
        <title>Comparative genomics reveals dynamic genome evolution in host specialist ectomycorrhizal fungi.</title>
        <authorList>
            <person name="Lofgren L.A."/>
            <person name="Nguyen N.H."/>
            <person name="Vilgalys R."/>
            <person name="Ruytinx J."/>
            <person name="Liao H.L."/>
            <person name="Branco S."/>
            <person name="Kuo A."/>
            <person name="LaButti K."/>
            <person name="Lipzen A."/>
            <person name="Andreopoulos W."/>
            <person name="Pangilinan J."/>
            <person name="Riley R."/>
            <person name="Hundley H."/>
            <person name="Na H."/>
            <person name="Barry K."/>
            <person name="Grigoriev I.V."/>
            <person name="Stajich J.E."/>
            <person name="Kennedy P.G."/>
        </authorList>
    </citation>
    <scope>NUCLEOTIDE SEQUENCE</scope>
    <source>
        <strain evidence="2">MN1</strain>
    </source>
</reference>
<accession>A0A9P7E2Y2</accession>
<dbReference type="AlphaFoldDB" id="A0A9P7E2Y2"/>
<dbReference type="OrthoDB" id="2692333at2759"/>
<organism evidence="2 3">
    <name type="scientific">Suillus subaureus</name>
    <dbReference type="NCBI Taxonomy" id="48587"/>
    <lineage>
        <taxon>Eukaryota</taxon>
        <taxon>Fungi</taxon>
        <taxon>Dikarya</taxon>
        <taxon>Basidiomycota</taxon>
        <taxon>Agaricomycotina</taxon>
        <taxon>Agaricomycetes</taxon>
        <taxon>Agaricomycetidae</taxon>
        <taxon>Boletales</taxon>
        <taxon>Suillineae</taxon>
        <taxon>Suillaceae</taxon>
        <taxon>Suillus</taxon>
    </lineage>
</organism>
<feature type="compositionally biased region" description="Low complexity" evidence="1">
    <location>
        <begin position="209"/>
        <end position="227"/>
    </location>
</feature>
<keyword evidence="3" id="KW-1185">Reference proteome</keyword>
<dbReference type="Pfam" id="PF20414">
    <property type="entry name" value="DUF6698"/>
    <property type="match status" value="1"/>
</dbReference>
<evidence type="ECO:0000256" key="1">
    <source>
        <dbReference type="SAM" id="MobiDB-lite"/>
    </source>
</evidence>
<sequence>MLQPPIPKSSCKSNHGLNHPRLVRELCPRKWLEVFDEDANFEDLNIGLFHRHAGIRAFQHLYLGPTAAGSQEHNDDDSKHGRSKSKAIMYGLTKVTPQAWAWAMCAVWFSLSACNSYKMCIGSFNLEKFFFAIIETLDNPEDPWAVDTHTSVDQQVFEKHAVKAMMTASDDTNSDLVKMQVKCAAHKQGRPVAEHPSSHAPVLTPPRLPSQATPSTSSPPWALTPLSDLESFPPSPAKQPPMDIPPTIPTAILPRPVPAAIL</sequence>
<feature type="region of interest" description="Disordered" evidence="1">
    <location>
        <begin position="187"/>
        <end position="251"/>
    </location>
</feature>
<dbReference type="Proteomes" id="UP000807769">
    <property type="component" value="Unassembled WGS sequence"/>
</dbReference>
<proteinExistence type="predicted"/>
<evidence type="ECO:0000313" key="3">
    <source>
        <dbReference type="Proteomes" id="UP000807769"/>
    </source>
</evidence>
<dbReference type="RefSeq" id="XP_041189340.1">
    <property type="nucleotide sequence ID" value="XM_041340779.1"/>
</dbReference>
<feature type="compositionally biased region" description="Pro residues" evidence="1">
    <location>
        <begin position="233"/>
        <end position="248"/>
    </location>
</feature>
<comment type="caution">
    <text evidence="2">The sequence shown here is derived from an EMBL/GenBank/DDBJ whole genome shotgun (WGS) entry which is preliminary data.</text>
</comment>
<dbReference type="GeneID" id="64634795"/>
<evidence type="ECO:0000313" key="2">
    <source>
        <dbReference type="EMBL" id="KAG1809626.1"/>
    </source>
</evidence>
<protein>
    <submittedName>
        <fullName evidence="2">Uncharacterized protein</fullName>
    </submittedName>
</protein>
<dbReference type="InterPro" id="IPR046521">
    <property type="entry name" value="DUF6698"/>
</dbReference>
<gene>
    <name evidence="2" type="ORF">BJ212DRAFT_1484330</name>
</gene>
<dbReference type="EMBL" id="JABBWG010000033">
    <property type="protein sequence ID" value="KAG1809626.1"/>
    <property type="molecule type" value="Genomic_DNA"/>
</dbReference>
<name>A0A9P7E2Y2_9AGAM</name>